<dbReference type="SUPFAM" id="SSF117074">
    <property type="entry name" value="Hypothetical protein PA1324"/>
    <property type="match status" value="1"/>
</dbReference>
<protein>
    <recommendedName>
        <fullName evidence="4">SD-repeat containing protein B domain-containing protein</fullName>
    </recommendedName>
</protein>
<dbReference type="GO" id="GO:0005576">
    <property type="term" value="C:extracellular region"/>
    <property type="evidence" value="ECO:0007669"/>
    <property type="project" value="UniProtKB-SubCell"/>
</dbReference>
<dbReference type="InterPro" id="IPR013783">
    <property type="entry name" value="Ig-like_fold"/>
</dbReference>
<keyword evidence="2" id="KW-0964">Secreted</keyword>
<keyword evidence="3" id="KW-0732">Signal</keyword>
<gene>
    <name evidence="5" type="ORF">PX52LOC_00988</name>
</gene>
<dbReference type="OrthoDB" id="158862at2"/>
<reference evidence="6" key="1">
    <citation type="submission" date="2019-08" db="EMBL/GenBank/DDBJ databases">
        <title>Limnoglobus roseus gen. nov., sp. nov., a novel freshwater planctomycete with a giant genome from the family Gemmataceae.</title>
        <authorList>
            <person name="Kulichevskaya I.S."/>
            <person name="Naumoff D.G."/>
            <person name="Miroshnikov K."/>
            <person name="Ivanova A."/>
            <person name="Philippov D.A."/>
            <person name="Hakobyan A."/>
            <person name="Rijpstra I.C."/>
            <person name="Sinninghe Damste J.S."/>
            <person name="Liesack W."/>
            <person name="Dedysh S.N."/>
        </authorList>
    </citation>
    <scope>NUCLEOTIDE SEQUENCE [LARGE SCALE GENOMIC DNA]</scope>
    <source>
        <strain evidence="6">PX52</strain>
    </source>
</reference>
<proteinExistence type="predicted"/>
<organism evidence="5 6">
    <name type="scientific">Limnoglobus roseus</name>
    <dbReference type="NCBI Taxonomy" id="2598579"/>
    <lineage>
        <taxon>Bacteria</taxon>
        <taxon>Pseudomonadati</taxon>
        <taxon>Planctomycetota</taxon>
        <taxon>Planctomycetia</taxon>
        <taxon>Gemmatales</taxon>
        <taxon>Gemmataceae</taxon>
        <taxon>Limnoglobus</taxon>
    </lineage>
</organism>
<evidence type="ECO:0000256" key="1">
    <source>
        <dbReference type="ARBA" id="ARBA00004613"/>
    </source>
</evidence>
<keyword evidence="6" id="KW-1185">Reference proteome</keyword>
<dbReference type="KEGG" id="lrs:PX52LOC_00988"/>
<dbReference type="InterPro" id="IPR033764">
    <property type="entry name" value="Sdr_B"/>
</dbReference>
<dbReference type="EMBL" id="CP042425">
    <property type="protein sequence ID" value="QEL14122.1"/>
    <property type="molecule type" value="Genomic_DNA"/>
</dbReference>
<evidence type="ECO:0000259" key="4">
    <source>
        <dbReference type="Pfam" id="PF17210"/>
    </source>
</evidence>
<feature type="domain" description="SD-repeat containing protein B" evidence="4">
    <location>
        <begin position="237"/>
        <end position="305"/>
    </location>
</feature>
<name>A0A5C1A8M9_9BACT</name>
<evidence type="ECO:0000256" key="3">
    <source>
        <dbReference type="ARBA" id="ARBA00022729"/>
    </source>
</evidence>
<accession>A0A5C1A8M9</accession>
<dbReference type="Pfam" id="PF17210">
    <property type="entry name" value="SdrD_B"/>
    <property type="match status" value="1"/>
</dbReference>
<evidence type="ECO:0000313" key="5">
    <source>
        <dbReference type="EMBL" id="QEL14122.1"/>
    </source>
</evidence>
<dbReference type="Gene3D" id="2.60.40.10">
    <property type="entry name" value="Immunoglobulins"/>
    <property type="match status" value="1"/>
</dbReference>
<evidence type="ECO:0000313" key="6">
    <source>
        <dbReference type="Proteomes" id="UP000324974"/>
    </source>
</evidence>
<comment type="subcellular location">
    <subcellularLocation>
        <location evidence="1">Secreted</location>
    </subcellularLocation>
</comment>
<dbReference type="RefSeq" id="WP_149109037.1">
    <property type="nucleotide sequence ID" value="NZ_CP042425.1"/>
</dbReference>
<evidence type="ECO:0000256" key="2">
    <source>
        <dbReference type="ARBA" id="ARBA00022525"/>
    </source>
</evidence>
<dbReference type="AlphaFoldDB" id="A0A5C1A8M9"/>
<dbReference type="Proteomes" id="UP000324974">
    <property type="component" value="Chromosome"/>
</dbReference>
<sequence length="360" mass="37139">MTRVKLSQWALEELTDRIVPAAVLDLTAKGAEAMAAGAIVRQVDAQPTGTGYIRSFVRVQGAASSGGSEQGYNTTARPLQFDENSSPQFTRGLLLSQVPRVVEGGVAYREFLLDINQKSSASKLSLDEVRVFVGATDNLSGYNAAAKTLAGMGSVFDLDAGGDVSVKLDARLNNGSGSGDMVLLVPESKFAGSSPDGFVYLYSKMGGLSGASANGGFEEWAVRSSGGTTTPAGGTASLAGSVWIDRNQDGVRDAEDNALAGVTVTLQGVDDLGQTVVLTTTTGADGSYSFANLRAGTYSLFETQPPVPDGGTLLDGTDYVGNLGGILFESDGIVSIVLTDGAAGVGYDFTEFDHFGGGYN</sequence>